<feature type="region of interest" description="Disordered" evidence="1">
    <location>
        <begin position="31"/>
        <end position="60"/>
    </location>
</feature>
<dbReference type="AlphaFoldDB" id="A0A644YYK7"/>
<protein>
    <submittedName>
        <fullName evidence="2">Uncharacterized protein</fullName>
    </submittedName>
</protein>
<comment type="caution">
    <text evidence="2">The sequence shown here is derived from an EMBL/GenBank/DDBJ whole genome shotgun (WGS) entry which is preliminary data.</text>
</comment>
<evidence type="ECO:0000256" key="1">
    <source>
        <dbReference type="SAM" id="MobiDB-lite"/>
    </source>
</evidence>
<feature type="region of interest" description="Disordered" evidence="1">
    <location>
        <begin position="1"/>
        <end position="20"/>
    </location>
</feature>
<name>A0A644YYK7_9ZZZZ</name>
<feature type="region of interest" description="Disordered" evidence="1">
    <location>
        <begin position="190"/>
        <end position="228"/>
    </location>
</feature>
<gene>
    <name evidence="2" type="ORF">SDC9_79488</name>
</gene>
<dbReference type="EMBL" id="VSSQ01006503">
    <property type="protein sequence ID" value="MPM32921.1"/>
    <property type="molecule type" value="Genomic_DNA"/>
</dbReference>
<feature type="compositionally biased region" description="Polar residues" evidence="1">
    <location>
        <begin position="45"/>
        <end position="59"/>
    </location>
</feature>
<accession>A0A644YYK7</accession>
<proteinExistence type="predicted"/>
<reference evidence="2" key="1">
    <citation type="submission" date="2019-08" db="EMBL/GenBank/DDBJ databases">
        <authorList>
            <person name="Kucharzyk K."/>
            <person name="Murdoch R.W."/>
            <person name="Higgins S."/>
            <person name="Loffler F."/>
        </authorList>
    </citation>
    <scope>NUCLEOTIDE SEQUENCE</scope>
</reference>
<evidence type="ECO:0000313" key="2">
    <source>
        <dbReference type="EMBL" id="MPM32921.1"/>
    </source>
</evidence>
<sequence length="311" mass="34272">MSPPSISPSPDRRSFPPGRLMVRVEATVPFMEKGTERREAAFSRSRLSTAPSRKNSGNISPERVAVALPAFRKPSVSEMLSSSAREPPISTGMPRKFPFPSRVTVPCPGVSRRRSSFTFPRGVETSEGVRITTGRSRGFPPGADGSSVFLAAAKRSSAATKAFFTEILSIPAEPFSRESSERETVRLSARRISPFSKDRRTSQAVKPVTGLPENRPASRLQPGRSLRESLRDVLNRSVPASFPEMRNRTAAAGTARRKKKRTAFFPGLLMSYVSFRLVLFSAPLPFGRHYIPGRRRCNHRGGPPGTPEKDY</sequence>
<organism evidence="2">
    <name type="scientific">bioreactor metagenome</name>
    <dbReference type="NCBI Taxonomy" id="1076179"/>
    <lineage>
        <taxon>unclassified sequences</taxon>
        <taxon>metagenomes</taxon>
        <taxon>ecological metagenomes</taxon>
    </lineage>
</organism>